<feature type="region of interest" description="Disordered" evidence="1">
    <location>
        <begin position="1"/>
        <end position="26"/>
    </location>
</feature>
<keyword evidence="3" id="KW-1185">Reference proteome</keyword>
<organism evidence="2 3">
    <name type="scientific">Metabacillus arenae</name>
    <dbReference type="NCBI Taxonomy" id="2771434"/>
    <lineage>
        <taxon>Bacteria</taxon>
        <taxon>Bacillati</taxon>
        <taxon>Bacillota</taxon>
        <taxon>Bacilli</taxon>
        <taxon>Bacillales</taxon>
        <taxon>Bacillaceae</taxon>
        <taxon>Metabacillus</taxon>
    </lineage>
</organism>
<dbReference type="Proteomes" id="UP000626844">
    <property type="component" value="Unassembled WGS sequence"/>
</dbReference>
<dbReference type="RefSeq" id="WP_191159745.1">
    <property type="nucleotide sequence ID" value="NZ_JACXAI010000024.1"/>
</dbReference>
<gene>
    <name evidence="2" type="ORF">IC621_17335</name>
</gene>
<protein>
    <submittedName>
        <fullName evidence="2">Uncharacterized protein</fullName>
    </submittedName>
</protein>
<reference evidence="2" key="1">
    <citation type="submission" date="2020-09" db="EMBL/GenBank/DDBJ databases">
        <title>A novel bacterium of genus Bacillus, isolated from South China Sea.</title>
        <authorList>
            <person name="Huang H."/>
            <person name="Mo K."/>
            <person name="Hu Y."/>
        </authorList>
    </citation>
    <scope>NUCLEOTIDE SEQUENCE</scope>
    <source>
        <strain evidence="2">IB182487</strain>
    </source>
</reference>
<evidence type="ECO:0000256" key="1">
    <source>
        <dbReference type="SAM" id="MobiDB-lite"/>
    </source>
</evidence>
<proteinExistence type="predicted"/>
<evidence type="ECO:0000313" key="2">
    <source>
        <dbReference type="EMBL" id="MBD1381994.1"/>
    </source>
</evidence>
<comment type="caution">
    <text evidence="2">The sequence shown here is derived from an EMBL/GenBank/DDBJ whole genome shotgun (WGS) entry which is preliminary data.</text>
</comment>
<accession>A0A926S2G7</accession>
<name>A0A926S2G7_9BACI</name>
<dbReference type="AlphaFoldDB" id="A0A926S2G7"/>
<dbReference type="EMBL" id="JACXAI010000024">
    <property type="protein sequence ID" value="MBD1381994.1"/>
    <property type="molecule type" value="Genomic_DNA"/>
</dbReference>
<evidence type="ECO:0000313" key="3">
    <source>
        <dbReference type="Proteomes" id="UP000626844"/>
    </source>
</evidence>
<sequence length="56" mass="6213">MALELDNKEKRKRLEQPRQAQDEPPEKAAFAFLGGLAFDLEGLGAGAGQRYHSLSR</sequence>